<gene>
    <name evidence="5" type="ORF">G6047_02470</name>
</gene>
<dbReference type="FunFam" id="3.40.605.10:FF:000012">
    <property type="entry name" value="NAD-dependent succinate-semialdehyde dehydrogenase"/>
    <property type="match status" value="1"/>
</dbReference>
<dbReference type="Gene3D" id="3.40.309.10">
    <property type="entry name" value="Aldehyde Dehydrogenase, Chain A, domain 2"/>
    <property type="match status" value="1"/>
</dbReference>
<dbReference type="InterPro" id="IPR015590">
    <property type="entry name" value="Aldehyde_DH_dom"/>
</dbReference>
<protein>
    <submittedName>
        <fullName evidence="5">NAD-dependent succinate-semialdehyde dehydrogenase</fullName>
    </submittedName>
</protein>
<dbReference type="InterPro" id="IPR016163">
    <property type="entry name" value="Ald_DH_C"/>
</dbReference>
<evidence type="ECO:0000256" key="2">
    <source>
        <dbReference type="ARBA" id="ARBA00022857"/>
    </source>
</evidence>
<dbReference type="InterPro" id="IPR016162">
    <property type="entry name" value="Ald_DH_N"/>
</dbReference>
<keyword evidence="6" id="KW-1185">Reference proteome</keyword>
<comment type="caution">
    <text evidence="5">The sequence shown here is derived from an EMBL/GenBank/DDBJ whole genome shotgun (WGS) entry which is preliminary data.</text>
</comment>
<dbReference type="CDD" id="cd07100">
    <property type="entry name" value="ALDH_SSADH1_GabD1"/>
    <property type="match status" value="1"/>
</dbReference>
<dbReference type="Gene3D" id="3.40.605.10">
    <property type="entry name" value="Aldehyde Dehydrogenase, Chain A, domain 1"/>
    <property type="match status" value="1"/>
</dbReference>
<dbReference type="AlphaFoldDB" id="A0A972FST4"/>
<evidence type="ECO:0000313" key="5">
    <source>
        <dbReference type="EMBL" id="NMH26885.1"/>
    </source>
</evidence>
<keyword evidence="3" id="KW-0560">Oxidoreductase</keyword>
<evidence type="ECO:0000256" key="3">
    <source>
        <dbReference type="ARBA" id="ARBA00023002"/>
    </source>
</evidence>
<reference evidence="5" key="1">
    <citation type="submission" date="2020-02" db="EMBL/GenBank/DDBJ databases">
        <title>Flavobacterium sp. genome.</title>
        <authorList>
            <person name="Jung H.S."/>
            <person name="Baek J.H."/>
            <person name="Jeon C.O."/>
        </authorList>
    </citation>
    <scope>NUCLEOTIDE SEQUENCE</scope>
    <source>
        <strain evidence="5">SE-s28</strain>
    </source>
</reference>
<accession>A0A972FST4</accession>
<dbReference type="InterPro" id="IPR016161">
    <property type="entry name" value="Ald_DH/histidinol_DH"/>
</dbReference>
<dbReference type="PANTHER" id="PTHR43217:SF2">
    <property type="entry name" value="SUCCINATE-SEMIALDEHYDE DEHYDROGENASE [NADP(+)]"/>
    <property type="match status" value="1"/>
</dbReference>
<dbReference type="InterPro" id="IPR047110">
    <property type="entry name" value="GABD/Sad-like"/>
</dbReference>
<dbReference type="SUPFAM" id="SSF53720">
    <property type="entry name" value="ALDH-like"/>
    <property type="match status" value="1"/>
</dbReference>
<organism evidence="5 6">
    <name type="scientific">Flavobacterium silvaticum</name>
    <dbReference type="NCBI Taxonomy" id="1852020"/>
    <lineage>
        <taxon>Bacteria</taxon>
        <taxon>Pseudomonadati</taxon>
        <taxon>Bacteroidota</taxon>
        <taxon>Flavobacteriia</taxon>
        <taxon>Flavobacteriales</taxon>
        <taxon>Flavobacteriaceae</taxon>
        <taxon>Flavobacterium</taxon>
    </lineage>
</organism>
<proteinExistence type="inferred from homology"/>
<dbReference type="GO" id="GO:0004030">
    <property type="term" value="F:aldehyde dehydrogenase [NAD(P)+] activity"/>
    <property type="evidence" value="ECO:0007669"/>
    <property type="project" value="InterPro"/>
</dbReference>
<evidence type="ECO:0000259" key="4">
    <source>
        <dbReference type="Pfam" id="PF00171"/>
    </source>
</evidence>
<dbReference type="PANTHER" id="PTHR43217">
    <property type="entry name" value="SUCCINATE SEMIALDEHYDE DEHYDROGENASE [NAD(P)+] SAD"/>
    <property type="match status" value="1"/>
</dbReference>
<dbReference type="InterPro" id="IPR044148">
    <property type="entry name" value="ALDH_GabD1-like"/>
</dbReference>
<feature type="domain" description="Aldehyde dehydrogenase" evidence="4">
    <location>
        <begin position="2"/>
        <end position="449"/>
    </location>
</feature>
<dbReference type="RefSeq" id="WP_169525894.1">
    <property type="nucleotide sequence ID" value="NZ_JAAMPU010000097.1"/>
</dbReference>
<keyword evidence="2" id="KW-0521">NADP</keyword>
<dbReference type="Pfam" id="PF00171">
    <property type="entry name" value="Aldedh"/>
    <property type="match status" value="1"/>
</dbReference>
<dbReference type="Proteomes" id="UP000712080">
    <property type="component" value="Unassembled WGS sequence"/>
</dbReference>
<evidence type="ECO:0000256" key="1">
    <source>
        <dbReference type="ARBA" id="ARBA00009986"/>
    </source>
</evidence>
<name>A0A972FST4_9FLAO</name>
<dbReference type="EMBL" id="JAAMPU010000097">
    <property type="protein sequence ID" value="NMH26885.1"/>
    <property type="molecule type" value="Genomic_DNA"/>
</dbReference>
<dbReference type="FunFam" id="3.40.309.10:FF:000010">
    <property type="entry name" value="Gamma-aminobutyraldehyde dehydrogenase"/>
    <property type="match status" value="1"/>
</dbReference>
<sequence length="454" mass="49236">MIQTTNPYTNKVVKTFDELSDVQLEKKLAKAHKAFQSWRNTTIAERSALLLEVASLMRKRKAELAALITLEMGKLIAQSEAEVEMCASVYEYYAKNSSAFLKDRPIEIPDGKAFVRLSPIGIILAVEPWNYPYNQVARLAAPNVMAGNVVCLKHASNVPQCAAMIEKLFKDAGAPEGVFTNLYLSGKRIAKLAADPRIAGLSLTGSEAAGSSLAEAAGKNLKKSVLELGGSDAFIVLDDADVDLAVEKAFLGRFSNTGQACTSAKRIIVLQKVADEFLEKFRQKLIGLKVGDPMDKTTQIGPMVSEEALKNLDKQVKATVKAGARILVGGKRIKREGAFYEFTIITGITKEMPAYHEELFGPVASFYSVKDEAAAIALANDTGFGLGGAVFSKNKERAINVANQMDTGMIFINENLASRPDLPFGGTKRSGYGRELSALGIEEFVNKKLIRVAK</sequence>
<dbReference type="GO" id="GO:0004777">
    <property type="term" value="F:succinate-semialdehyde dehydrogenase (NAD+) activity"/>
    <property type="evidence" value="ECO:0007669"/>
    <property type="project" value="TreeGrafter"/>
</dbReference>
<evidence type="ECO:0000313" key="6">
    <source>
        <dbReference type="Proteomes" id="UP000712080"/>
    </source>
</evidence>
<comment type="similarity">
    <text evidence="1">Belongs to the aldehyde dehydrogenase family.</text>
</comment>